<evidence type="ECO:0000256" key="3">
    <source>
        <dbReference type="ARBA" id="ARBA00022676"/>
    </source>
</evidence>
<evidence type="ECO:0000313" key="13">
    <source>
        <dbReference type="EMBL" id="MBI5171130.1"/>
    </source>
</evidence>
<accession>A0A933W3G5</accession>
<dbReference type="InterPro" id="IPR012338">
    <property type="entry name" value="Beta-lactam/transpept-like"/>
</dbReference>
<keyword evidence="1" id="KW-0121">Carboxypeptidase</keyword>
<dbReference type="AlphaFoldDB" id="A0A933W3G5"/>
<evidence type="ECO:0000256" key="9">
    <source>
        <dbReference type="SAM" id="MobiDB-lite"/>
    </source>
</evidence>
<comment type="catalytic activity">
    <reaction evidence="8">
        <text>[GlcNAc-(1-&gt;4)-Mur2Ac(oyl-L-Ala-gamma-D-Glu-L-Lys-D-Ala-D-Ala)](n)-di-trans,octa-cis-undecaprenyl diphosphate + beta-D-GlcNAc-(1-&gt;4)-Mur2Ac(oyl-L-Ala-gamma-D-Glu-L-Lys-D-Ala-D-Ala)-di-trans,octa-cis-undecaprenyl diphosphate = [GlcNAc-(1-&gt;4)-Mur2Ac(oyl-L-Ala-gamma-D-Glu-L-Lys-D-Ala-D-Ala)](n+1)-di-trans,octa-cis-undecaprenyl diphosphate + di-trans,octa-cis-undecaprenyl diphosphate + H(+)</text>
        <dbReference type="Rhea" id="RHEA:23708"/>
        <dbReference type="Rhea" id="RHEA-COMP:9602"/>
        <dbReference type="Rhea" id="RHEA-COMP:9603"/>
        <dbReference type="ChEBI" id="CHEBI:15378"/>
        <dbReference type="ChEBI" id="CHEBI:58405"/>
        <dbReference type="ChEBI" id="CHEBI:60033"/>
        <dbReference type="ChEBI" id="CHEBI:78435"/>
        <dbReference type="EC" id="2.4.99.28"/>
    </reaction>
</comment>
<dbReference type="Pfam" id="PF00912">
    <property type="entry name" value="Transgly"/>
    <property type="match status" value="1"/>
</dbReference>
<dbReference type="InterPro" id="IPR001460">
    <property type="entry name" value="PCN-bd_Tpept"/>
</dbReference>
<organism evidence="13 14">
    <name type="scientific">Eiseniibacteriota bacterium</name>
    <dbReference type="NCBI Taxonomy" id="2212470"/>
    <lineage>
        <taxon>Bacteria</taxon>
        <taxon>Candidatus Eiseniibacteriota</taxon>
    </lineage>
</organism>
<dbReference type="GO" id="GO:0004180">
    <property type="term" value="F:carboxypeptidase activity"/>
    <property type="evidence" value="ECO:0007669"/>
    <property type="project" value="UniProtKB-KW"/>
</dbReference>
<dbReference type="SUPFAM" id="SSF56601">
    <property type="entry name" value="beta-lactamase/transpeptidase-like"/>
    <property type="match status" value="1"/>
</dbReference>
<dbReference type="InterPro" id="IPR001264">
    <property type="entry name" value="Glyco_trans_51"/>
</dbReference>
<feature type="compositionally biased region" description="Polar residues" evidence="9">
    <location>
        <begin position="783"/>
        <end position="792"/>
    </location>
</feature>
<feature type="region of interest" description="Disordered" evidence="9">
    <location>
        <begin position="771"/>
        <end position="792"/>
    </location>
</feature>
<dbReference type="PANTHER" id="PTHR32282">
    <property type="entry name" value="BINDING PROTEIN TRANSPEPTIDASE, PUTATIVE-RELATED"/>
    <property type="match status" value="1"/>
</dbReference>
<dbReference type="Pfam" id="PF14814">
    <property type="entry name" value="UB2H"/>
    <property type="match status" value="1"/>
</dbReference>
<dbReference type="EMBL" id="JACRIW010000120">
    <property type="protein sequence ID" value="MBI5171130.1"/>
    <property type="molecule type" value="Genomic_DNA"/>
</dbReference>
<evidence type="ECO:0000259" key="11">
    <source>
        <dbReference type="Pfam" id="PF00912"/>
    </source>
</evidence>
<evidence type="ECO:0000313" key="14">
    <source>
        <dbReference type="Proteomes" id="UP000696931"/>
    </source>
</evidence>
<dbReference type="Gene3D" id="3.40.710.10">
    <property type="entry name" value="DD-peptidase/beta-lactamase superfamily"/>
    <property type="match status" value="1"/>
</dbReference>
<dbReference type="InterPro" id="IPR036950">
    <property type="entry name" value="PBP_transglycosylase"/>
</dbReference>
<dbReference type="SUPFAM" id="SSF53955">
    <property type="entry name" value="Lysozyme-like"/>
    <property type="match status" value="1"/>
</dbReference>
<dbReference type="GO" id="GO:0008658">
    <property type="term" value="F:penicillin binding"/>
    <property type="evidence" value="ECO:0007669"/>
    <property type="project" value="InterPro"/>
</dbReference>
<dbReference type="Proteomes" id="UP000696931">
    <property type="component" value="Unassembled WGS sequence"/>
</dbReference>
<dbReference type="Pfam" id="PF00905">
    <property type="entry name" value="Transpeptidase"/>
    <property type="match status" value="1"/>
</dbReference>
<dbReference type="Gene3D" id="1.10.3810.10">
    <property type="entry name" value="Biosynthetic peptidoglycan transglycosylase-like"/>
    <property type="match status" value="1"/>
</dbReference>
<dbReference type="InterPro" id="IPR028166">
    <property type="entry name" value="UB2H"/>
</dbReference>
<name>A0A933W3G5_UNCEI</name>
<evidence type="ECO:0000256" key="7">
    <source>
        <dbReference type="ARBA" id="ARBA00044770"/>
    </source>
</evidence>
<protein>
    <recommendedName>
        <fullName evidence="7">peptidoglycan glycosyltransferase</fullName>
        <ecNumber evidence="7">2.4.99.28</ecNumber>
    </recommendedName>
</protein>
<feature type="domain" description="Glycosyl transferase family 51" evidence="11">
    <location>
        <begin position="157"/>
        <end position="328"/>
    </location>
</feature>
<dbReference type="PANTHER" id="PTHR32282:SF33">
    <property type="entry name" value="PEPTIDOGLYCAN GLYCOSYLTRANSFERASE"/>
    <property type="match status" value="1"/>
</dbReference>
<feature type="domain" description="Bifunctional transglycosylase second" evidence="12">
    <location>
        <begin position="54"/>
        <end position="130"/>
    </location>
</feature>
<dbReference type="GO" id="GO:0008955">
    <property type="term" value="F:peptidoglycan glycosyltransferase activity"/>
    <property type="evidence" value="ECO:0007669"/>
    <property type="project" value="UniProtKB-EC"/>
</dbReference>
<evidence type="ECO:0000256" key="2">
    <source>
        <dbReference type="ARBA" id="ARBA00022670"/>
    </source>
</evidence>
<evidence type="ECO:0000256" key="4">
    <source>
        <dbReference type="ARBA" id="ARBA00022679"/>
    </source>
</evidence>
<reference evidence="13" key="1">
    <citation type="submission" date="2020-07" db="EMBL/GenBank/DDBJ databases">
        <title>Huge and variable diversity of episymbiotic CPR bacteria and DPANN archaea in groundwater ecosystems.</title>
        <authorList>
            <person name="He C.Y."/>
            <person name="Keren R."/>
            <person name="Whittaker M."/>
            <person name="Farag I.F."/>
            <person name="Doudna J."/>
            <person name="Cate J.H.D."/>
            <person name="Banfield J.F."/>
        </authorList>
    </citation>
    <scope>NUCLEOTIDE SEQUENCE</scope>
    <source>
        <strain evidence="13">NC_groundwater_1813_Pr3_B-0.1um_71_17</strain>
    </source>
</reference>
<comment type="caution">
    <text evidence="13">The sequence shown here is derived from an EMBL/GenBank/DDBJ whole genome shotgun (WGS) entry which is preliminary data.</text>
</comment>
<dbReference type="GO" id="GO:0006508">
    <property type="term" value="P:proteolysis"/>
    <property type="evidence" value="ECO:0007669"/>
    <property type="project" value="UniProtKB-KW"/>
</dbReference>
<dbReference type="InterPro" id="IPR050396">
    <property type="entry name" value="Glycosyltr_51/Transpeptidase"/>
</dbReference>
<keyword evidence="2" id="KW-0645">Protease</keyword>
<dbReference type="GO" id="GO:0009252">
    <property type="term" value="P:peptidoglycan biosynthetic process"/>
    <property type="evidence" value="ECO:0007669"/>
    <property type="project" value="TreeGrafter"/>
</dbReference>
<evidence type="ECO:0000259" key="10">
    <source>
        <dbReference type="Pfam" id="PF00905"/>
    </source>
</evidence>
<proteinExistence type="predicted"/>
<sequence length="792" mass="85750">MRRRVWFVLALLAVLVAAAFARFAVEVRALQSRHATGPAWAYPARVWSAPVPLLAGRALPMEYLRDQLVARGYRQVGSPRAPGEWTTFTGGAEIVLRGFDGPDPEGRGGPERVRLRFGNGRLVSVKRLGGLANAAPPDAKRAPRLEPVLLAVLPDSNRVHREWVPLARIPRVLQQAVVASEDRRFRSHMGLDLKGNARALAANVRAGGVRQGASTITQQLARGLWLGTQRTMTRKLAEMAYAVGLELVLSKDEILEMYLNSVYFGRDDHGGIAGVAEASRRFFGVPVDSLALDQAALLVGVIPAPNLYSPLRRPDNALRRRFAVLHDMLETGAVDSLAMTAAANAPLVLRPLPPPRERFPSFMSAVRQELGRQLPKGALEGWGLSVFTTCDVVWQQNAEVELARGLDAQEAWRGRGFGPLEGAFVLLDPASAEVRAIVGGRDPGHGDFNRATQALRQPGSAIKPIVYATALDPRRGGKHFTPGSTVPDLRREFATPEGPWQPRNDEGDYHETVTLAKALCKSLNLATANLVEQVGPATIARYAERFGIGKPEAVASIGLGTHEVTPLALVDAYTVFVNGGWRREPTTVRAVSDSRGVALRRPERRPVAVVPEPVAALARGMLENVVTFGISYPLRASYGFTRPCGGKTGTTNDYHDAWFVGFTPDVVAGVWVGYDQPQSLSRPAAKVALPVWAGVMNRLLEGFPASEFPSRNDEVLSWVDPYTGLLARGDCPSPLRVPFLKTEAPTTMCGRDHAADWEAIRAQALADSLSRAASDSLGVPADSTESGKSFDD</sequence>
<keyword evidence="5" id="KW-0378">Hydrolase</keyword>
<keyword evidence="6" id="KW-0511">Multifunctional enzyme</keyword>
<keyword evidence="3" id="KW-0328">Glycosyltransferase</keyword>
<dbReference type="GO" id="GO:0030288">
    <property type="term" value="C:outer membrane-bounded periplasmic space"/>
    <property type="evidence" value="ECO:0007669"/>
    <property type="project" value="TreeGrafter"/>
</dbReference>
<evidence type="ECO:0000256" key="5">
    <source>
        <dbReference type="ARBA" id="ARBA00022801"/>
    </source>
</evidence>
<feature type="domain" description="Penicillin-binding protein transpeptidase" evidence="10">
    <location>
        <begin position="422"/>
        <end position="678"/>
    </location>
</feature>
<gene>
    <name evidence="13" type="ORF">HZA61_16710</name>
</gene>
<dbReference type="EC" id="2.4.99.28" evidence="7"/>
<evidence type="ECO:0000256" key="6">
    <source>
        <dbReference type="ARBA" id="ARBA00023268"/>
    </source>
</evidence>
<keyword evidence="4" id="KW-0808">Transferase</keyword>
<dbReference type="Gene3D" id="3.30.2060.10">
    <property type="entry name" value="Penicillin-binding protein 1b domain"/>
    <property type="match status" value="1"/>
</dbReference>
<dbReference type="InterPro" id="IPR023346">
    <property type="entry name" value="Lysozyme-like_dom_sf"/>
</dbReference>
<evidence type="ECO:0000256" key="1">
    <source>
        <dbReference type="ARBA" id="ARBA00022645"/>
    </source>
</evidence>
<evidence type="ECO:0000256" key="8">
    <source>
        <dbReference type="ARBA" id="ARBA00049902"/>
    </source>
</evidence>
<evidence type="ECO:0000259" key="12">
    <source>
        <dbReference type="Pfam" id="PF14814"/>
    </source>
</evidence>